<feature type="coiled-coil region" evidence="3">
    <location>
        <begin position="506"/>
        <end position="533"/>
    </location>
</feature>
<dbReference type="GO" id="GO:0005524">
    <property type="term" value="F:ATP binding"/>
    <property type="evidence" value="ECO:0007669"/>
    <property type="project" value="UniProtKB-KW"/>
</dbReference>
<evidence type="ECO:0000256" key="1">
    <source>
        <dbReference type="ARBA" id="ARBA00022741"/>
    </source>
</evidence>
<reference evidence="6 7" key="1">
    <citation type="journal article" date="2008" name="Nature">
        <title>The Trichoplax genome and the nature of placozoans.</title>
        <authorList>
            <person name="Srivastava M."/>
            <person name="Begovic E."/>
            <person name="Chapman J."/>
            <person name="Putnam N.H."/>
            <person name="Hellsten U."/>
            <person name="Kawashima T."/>
            <person name="Kuo A."/>
            <person name="Mitros T."/>
            <person name="Salamov A."/>
            <person name="Carpenter M.L."/>
            <person name="Signorovitch A.Y."/>
            <person name="Moreno M.A."/>
            <person name="Kamm K."/>
            <person name="Grimwood J."/>
            <person name="Schmutz J."/>
            <person name="Shapiro H."/>
            <person name="Grigoriev I.V."/>
            <person name="Buss L.W."/>
            <person name="Schierwater B."/>
            <person name="Dellaporta S.L."/>
            <person name="Rokhsar D.S."/>
        </authorList>
    </citation>
    <scope>NUCLEOTIDE SEQUENCE [LARGE SCALE GENOMIC DNA]</scope>
    <source>
        <strain evidence="6 7">Grell-BS-1999</strain>
    </source>
</reference>
<dbReference type="InterPro" id="IPR027417">
    <property type="entry name" value="P-loop_NTPase"/>
</dbReference>
<keyword evidence="3" id="KW-0175">Coiled coil</keyword>
<protein>
    <recommendedName>
        <fullName evidence="5">ATPase AAA-type core domain-containing protein</fullName>
    </recommendedName>
</protein>
<dbReference type="HOGENOM" id="CLU_011645_0_0_1"/>
<dbReference type="SUPFAM" id="SSF52540">
    <property type="entry name" value="P-loop containing nucleoside triphosphate hydrolases"/>
    <property type="match status" value="1"/>
</dbReference>
<dbReference type="eggNOG" id="ENOG502SADA">
    <property type="taxonomic scope" value="Eukaryota"/>
</dbReference>
<dbReference type="GO" id="GO:0016887">
    <property type="term" value="F:ATP hydrolysis activity"/>
    <property type="evidence" value="ECO:0000318"/>
    <property type="project" value="GO_Central"/>
</dbReference>
<dbReference type="InterPro" id="IPR010230">
    <property type="entry name" value="FeS-cluster_ATPase_SufC"/>
</dbReference>
<evidence type="ECO:0000256" key="2">
    <source>
        <dbReference type="ARBA" id="ARBA00022840"/>
    </source>
</evidence>
<feature type="coiled-coil region" evidence="3">
    <location>
        <begin position="583"/>
        <end position="610"/>
    </location>
</feature>
<sequence>MLSEGEHIHNKSLARPILLYRRNVSQICYLNSNSEEQNLATNSFNEQKDKNENSTMNLAKQSSDDFEQNFNNVLMDIKKCHIYGGQYQMESHDHEELYKKVVPKACNATKKLGLTDIPEIESQLKEKLEQYLREEMGQPIKTYGSWKDYVRYFLQMDNTLYDVNKHLYKNGFKFDVYIMEDGQLICQKRVPFNIPVIQVQLSSGEQLELLSLLWLFGSKNLAKANDSGIILLDEPDAHLHPSLVQEVIETIKTKLISKLGIQVIMTTHSPTTVSLAPKDCIYVMTENNMTKEIKIEKAASKRQAIQLLTAEFVHVNLPFRMVFVEARDDKKFYTMIQDKLARERLIASTYPLLFMAVGKHKKRPDSADESGSRMIEKSCRAYVENIVESCVNESDEDQSLREFIFGLVDNDNREDPKLYNIRCLKRYSIENYLYDPIHIYYYLRSKNKAEEMKSEINNHSVTEHPDLLSGFFEKGRAAQLTKVLQIIIDVVSKKLIDAVEKFIKFKNKFEECVKKLESLLTNLENKTETSEKESTIEDFETTCKLVHSEGNLLDYAKKIRERSKCKDVLKELIDLARKVIKAIDNLGSDKNNLIRKREDLEEVYELIKCKEEVSFGNGVMGTLSYPKVILKMRGHDLVTFYTAIYPSLPKFNSEMIAFLTRNQILIPEDLIQIFQSLQKPDVKLQRQYTRNVSREDTEKNNTKLMRRSKEQARQLRDLQNKNEKLTKRNEELRMQKKILNDCLSQVEQEMRSEQSEDVRTNMLRYFSTIREKMTNKEHECNDPEDLTNGQDGIVNGFSV</sequence>
<dbReference type="InterPro" id="IPR003959">
    <property type="entry name" value="ATPase_AAA_core"/>
</dbReference>
<dbReference type="EMBL" id="DS985241">
    <property type="protein sequence ID" value="EDV29295.1"/>
    <property type="molecule type" value="Genomic_DNA"/>
</dbReference>
<dbReference type="CDD" id="cd00267">
    <property type="entry name" value="ABC_ATPase"/>
    <property type="match status" value="1"/>
</dbReference>
<keyword evidence="1" id="KW-0547">Nucleotide-binding</keyword>
<keyword evidence="7" id="KW-1185">Reference proteome</keyword>
<feature type="region of interest" description="Disordered" evidence="4">
    <location>
        <begin position="691"/>
        <end position="731"/>
    </location>
</feature>
<evidence type="ECO:0000256" key="3">
    <source>
        <dbReference type="SAM" id="Coils"/>
    </source>
</evidence>
<dbReference type="CTD" id="6748913"/>
<accession>B3RJA2</accession>
<name>B3RJA2_TRIAD</name>
<dbReference type="GeneID" id="6748913"/>
<gene>
    <name evidence="6" type="ORF">TRIADDRAFT_51463</name>
</gene>
<dbReference type="GO" id="GO:0016226">
    <property type="term" value="P:iron-sulfur cluster assembly"/>
    <property type="evidence" value="ECO:0000318"/>
    <property type="project" value="GO_Central"/>
</dbReference>
<feature type="domain" description="ATPase AAA-type core" evidence="5">
    <location>
        <begin position="198"/>
        <end position="273"/>
    </location>
</feature>
<dbReference type="RefSeq" id="XP_002108497.1">
    <property type="nucleotide sequence ID" value="XM_002108461.1"/>
</dbReference>
<dbReference type="OrthoDB" id="2135407at2759"/>
<dbReference type="AlphaFoldDB" id="B3RJA2"/>
<evidence type="ECO:0000313" key="7">
    <source>
        <dbReference type="Proteomes" id="UP000009022"/>
    </source>
</evidence>
<feature type="compositionally biased region" description="Basic and acidic residues" evidence="4">
    <location>
        <begin position="692"/>
        <end position="731"/>
    </location>
</feature>
<organism evidence="6 7">
    <name type="scientific">Trichoplax adhaerens</name>
    <name type="common">Trichoplax reptans</name>
    <dbReference type="NCBI Taxonomy" id="10228"/>
    <lineage>
        <taxon>Eukaryota</taxon>
        <taxon>Metazoa</taxon>
        <taxon>Placozoa</taxon>
        <taxon>Uniplacotomia</taxon>
        <taxon>Trichoplacea</taxon>
        <taxon>Trichoplacidae</taxon>
        <taxon>Trichoplax</taxon>
    </lineage>
</organism>
<dbReference type="InParanoid" id="B3RJA2"/>
<feature type="region of interest" description="Disordered" evidence="4">
    <location>
        <begin position="777"/>
        <end position="799"/>
    </location>
</feature>
<dbReference type="Gene3D" id="3.40.50.300">
    <property type="entry name" value="P-loop containing nucleotide triphosphate hydrolases"/>
    <property type="match status" value="1"/>
</dbReference>
<dbReference type="PhylomeDB" id="B3RJA2"/>
<proteinExistence type="predicted"/>
<dbReference type="PANTHER" id="PTHR43204:SF1">
    <property type="entry name" value="ABC TRANSPORTER I FAMILY MEMBER 6, CHLOROPLASTIC"/>
    <property type="match status" value="1"/>
</dbReference>
<dbReference type="KEGG" id="tad:TRIADDRAFT_51463"/>
<dbReference type="Pfam" id="PF13304">
    <property type="entry name" value="AAA_21"/>
    <property type="match status" value="1"/>
</dbReference>
<dbReference type="Proteomes" id="UP000009022">
    <property type="component" value="Unassembled WGS sequence"/>
</dbReference>
<keyword evidence="2" id="KW-0067">ATP-binding</keyword>
<dbReference type="PANTHER" id="PTHR43204">
    <property type="entry name" value="ABC TRANSPORTER I FAMILY MEMBER 6, CHLOROPLASTIC"/>
    <property type="match status" value="1"/>
</dbReference>
<evidence type="ECO:0000313" key="6">
    <source>
        <dbReference type="EMBL" id="EDV29295.1"/>
    </source>
</evidence>
<dbReference type="GO" id="GO:1990229">
    <property type="term" value="C:iron-sulfur cluster assembly complex"/>
    <property type="evidence" value="ECO:0000318"/>
    <property type="project" value="GO_Central"/>
</dbReference>
<evidence type="ECO:0000256" key="4">
    <source>
        <dbReference type="SAM" id="MobiDB-lite"/>
    </source>
</evidence>
<evidence type="ECO:0000259" key="5">
    <source>
        <dbReference type="Pfam" id="PF13304"/>
    </source>
</evidence>